<accession>A0A5B9PHM5</accession>
<protein>
    <recommendedName>
        <fullName evidence="3">Chaperone protein DnaJ</fullName>
    </recommendedName>
</protein>
<dbReference type="STRING" id="980251.GCA_001642875_00846"/>
<evidence type="ECO:0008006" key="3">
    <source>
        <dbReference type="Google" id="ProtNLM"/>
    </source>
</evidence>
<dbReference type="AlphaFoldDB" id="A0A5B9PHM5"/>
<evidence type="ECO:0000313" key="2">
    <source>
        <dbReference type="Proteomes" id="UP000322214"/>
    </source>
</evidence>
<dbReference type="KEGG" id="mff:MFFC18_47230"/>
<dbReference type="Proteomes" id="UP000322214">
    <property type="component" value="Chromosome"/>
</dbReference>
<reference evidence="1 2" key="1">
    <citation type="submission" date="2019-08" db="EMBL/GenBank/DDBJ databases">
        <title>Deep-cultivation of Planctomycetes and their phenomic and genomic characterization uncovers novel biology.</title>
        <authorList>
            <person name="Wiegand S."/>
            <person name="Jogler M."/>
            <person name="Boedeker C."/>
            <person name="Pinto D."/>
            <person name="Vollmers J."/>
            <person name="Rivas-Marin E."/>
            <person name="Kohn T."/>
            <person name="Peeters S.H."/>
            <person name="Heuer A."/>
            <person name="Rast P."/>
            <person name="Oberbeckmann S."/>
            <person name="Bunk B."/>
            <person name="Jeske O."/>
            <person name="Meyerdierks A."/>
            <person name="Storesund J.E."/>
            <person name="Kallscheuer N."/>
            <person name="Luecker S."/>
            <person name="Lage O.M."/>
            <person name="Pohl T."/>
            <person name="Merkel B.J."/>
            <person name="Hornburger P."/>
            <person name="Mueller R.-W."/>
            <person name="Bruemmer F."/>
            <person name="Labrenz M."/>
            <person name="Spormann A.M."/>
            <person name="Op den Camp H."/>
            <person name="Overmann J."/>
            <person name="Amann R."/>
            <person name="Jetten M.S.M."/>
            <person name="Mascher T."/>
            <person name="Medema M.H."/>
            <person name="Devos D.P."/>
            <person name="Kaster A.-K."/>
            <person name="Ovreas L."/>
            <person name="Rohde M."/>
            <person name="Galperin M.Y."/>
            <person name="Jogler C."/>
        </authorList>
    </citation>
    <scope>NUCLEOTIDE SEQUENCE [LARGE SCALE GENOMIC DNA]</scope>
    <source>
        <strain evidence="1 2">FC18</strain>
    </source>
</reference>
<gene>
    <name evidence="1" type="ORF">MFFC18_47230</name>
</gene>
<name>A0A5B9PHM5_9BACT</name>
<dbReference type="EMBL" id="CP042912">
    <property type="protein sequence ID" value="QEG24800.1"/>
    <property type="molecule type" value="Genomic_DNA"/>
</dbReference>
<keyword evidence="2" id="KW-1185">Reference proteome</keyword>
<organism evidence="1 2">
    <name type="scientific">Mariniblastus fucicola</name>
    <dbReference type="NCBI Taxonomy" id="980251"/>
    <lineage>
        <taxon>Bacteria</taxon>
        <taxon>Pseudomonadati</taxon>
        <taxon>Planctomycetota</taxon>
        <taxon>Planctomycetia</taxon>
        <taxon>Pirellulales</taxon>
        <taxon>Pirellulaceae</taxon>
        <taxon>Mariniblastus</taxon>
    </lineage>
</organism>
<proteinExistence type="predicted"/>
<sequence length="86" mass="8808">MTFVKMHSNQIKEILSLTLCLTFICVSGCGYVNSGIQKAKCEVCSGSGSCALCEGNGKGIFYGTCGVCKGDGLCDGCSGTGVNFSD</sequence>
<evidence type="ECO:0000313" key="1">
    <source>
        <dbReference type="EMBL" id="QEG24800.1"/>
    </source>
</evidence>